<keyword evidence="6" id="KW-1015">Disulfide bond</keyword>
<comment type="similarity">
    <text evidence="2">Belongs to the histidine acid phosphatase family.</text>
</comment>
<dbReference type="Gene3D" id="3.40.50.1240">
    <property type="entry name" value="Phosphoglycerate mutase-like"/>
    <property type="match status" value="1"/>
</dbReference>
<dbReference type="Proteomes" id="UP001331761">
    <property type="component" value="Unassembled WGS sequence"/>
</dbReference>
<gene>
    <name evidence="8" type="ORF">GCK32_015159</name>
</gene>
<proteinExistence type="inferred from homology"/>
<name>A0AAN8FGW6_TRICO</name>
<sequence length="305" mass="34952">QYQLSPIFFKKFQIGMKQHMNLGKLIRKTYIDAINFLSRRYSSKEIYVRSTDLNRTIISAMANILGMYGPENNLAVPDIDYPDDDGWPAGFVPVAVHTVQYATDYVLNPDTNCSRHMHLWKMAKGSSEVQTFINRPDVADLFANLTTYCGWPVDIDNLWIIRDALLVEQIHANDTLRAVNSWFDDEIFEKMTAINDQVLIFQNGIFSDYGTVLNYVLLVSPDLKTVTYGIHSITLILGTLSARAASPPSPAVWGARRYQQLIRLPINDCKWINGLKYYVYSAVRFLLNWVNNEDTAQKLDPFHRV</sequence>
<accession>A0AAN8FGW6</accession>
<feature type="non-terminal residue" evidence="8">
    <location>
        <position position="1"/>
    </location>
</feature>
<evidence type="ECO:0000256" key="1">
    <source>
        <dbReference type="ARBA" id="ARBA00000032"/>
    </source>
</evidence>
<dbReference type="PANTHER" id="PTHR11567:SF211">
    <property type="entry name" value="PROSTATIC ACID PHOSPHATASE"/>
    <property type="match status" value="1"/>
</dbReference>
<keyword evidence="7" id="KW-0325">Glycoprotein</keyword>
<evidence type="ECO:0000313" key="9">
    <source>
        <dbReference type="Proteomes" id="UP001331761"/>
    </source>
</evidence>
<keyword evidence="4" id="KW-0732">Signal</keyword>
<reference evidence="8 9" key="1">
    <citation type="submission" date="2019-10" db="EMBL/GenBank/DDBJ databases">
        <title>Assembly and Annotation for the nematode Trichostrongylus colubriformis.</title>
        <authorList>
            <person name="Martin J."/>
        </authorList>
    </citation>
    <scope>NUCLEOTIDE SEQUENCE [LARGE SCALE GENOMIC DNA]</scope>
    <source>
        <strain evidence="8">G859</strain>
        <tissue evidence="8">Whole worm</tissue>
    </source>
</reference>
<dbReference type="PANTHER" id="PTHR11567">
    <property type="entry name" value="ACID PHOSPHATASE-RELATED"/>
    <property type="match status" value="1"/>
</dbReference>
<dbReference type="InterPro" id="IPR029033">
    <property type="entry name" value="His_PPase_superfam"/>
</dbReference>
<protein>
    <recommendedName>
        <fullName evidence="3">acid phosphatase</fullName>
        <ecNumber evidence="3">3.1.3.2</ecNumber>
    </recommendedName>
</protein>
<dbReference type="InterPro" id="IPR000560">
    <property type="entry name" value="His_Pase_clade-2"/>
</dbReference>
<evidence type="ECO:0000256" key="5">
    <source>
        <dbReference type="ARBA" id="ARBA00022801"/>
    </source>
</evidence>
<evidence type="ECO:0000256" key="4">
    <source>
        <dbReference type="ARBA" id="ARBA00022729"/>
    </source>
</evidence>
<dbReference type="Pfam" id="PF00328">
    <property type="entry name" value="His_Phos_2"/>
    <property type="match status" value="1"/>
</dbReference>
<keyword evidence="5" id="KW-0378">Hydrolase</keyword>
<evidence type="ECO:0000256" key="6">
    <source>
        <dbReference type="ARBA" id="ARBA00023157"/>
    </source>
</evidence>
<dbReference type="InterPro" id="IPR050645">
    <property type="entry name" value="Histidine_acid_phosphatase"/>
</dbReference>
<dbReference type="CDD" id="cd07061">
    <property type="entry name" value="HP_HAP_like"/>
    <property type="match status" value="1"/>
</dbReference>
<comment type="caution">
    <text evidence="8">The sequence shown here is derived from an EMBL/GenBank/DDBJ whole genome shotgun (WGS) entry which is preliminary data.</text>
</comment>
<evidence type="ECO:0000256" key="3">
    <source>
        <dbReference type="ARBA" id="ARBA00012646"/>
    </source>
</evidence>
<dbReference type="EMBL" id="WIXE01009358">
    <property type="protein sequence ID" value="KAK5978521.1"/>
    <property type="molecule type" value="Genomic_DNA"/>
</dbReference>
<dbReference type="EC" id="3.1.3.2" evidence="3"/>
<comment type="catalytic activity">
    <reaction evidence="1">
        <text>a phosphate monoester + H2O = an alcohol + phosphate</text>
        <dbReference type="Rhea" id="RHEA:15017"/>
        <dbReference type="ChEBI" id="CHEBI:15377"/>
        <dbReference type="ChEBI" id="CHEBI:30879"/>
        <dbReference type="ChEBI" id="CHEBI:43474"/>
        <dbReference type="ChEBI" id="CHEBI:67140"/>
        <dbReference type="EC" id="3.1.3.2"/>
    </reaction>
</comment>
<dbReference type="AlphaFoldDB" id="A0AAN8FGW6"/>
<evidence type="ECO:0000256" key="7">
    <source>
        <dbReference type="ARBA" id="ARBA00023180"/>
    </source>
</evidence>
<evidence type="ECO:0000313" key="8">
    <source>
        <dbReference type="EMBL" id="KAK5978521.1"/>
    </source>
</evidence>
<dbReference type="SUPFAM" id="SSF53254">
    <property type="entry name" value="Phosphoglycerate mutase-like"/>
    <property type="match status" value="1"/>
</dbReference>
<organism evidence="8 9">
    <name type="scientific">Trichostrongylus colubriformis</name>
    <name type="common">Black scour worm</name>
    <dbReference type="NCBI Taxonomy" id="6319"/>
    <lineage>
        <taxon>Eukaryota</taxon>
        <taxon>Metazoa</taxon>
        <taxon>Ecdysozoa</taxon>
        <taxon>Nematoda</taxon>
        <taxon>Chromadorea</taxon>
        <taxon>Rhabditida</taxon>
        <taxon>Rhabditina</taxon>
        <taxon>Rhabditomorpha</taxon>
        <taxon>Strongyloidea</taxon>
        <taxon>Trichostrongylidae</taxon>
        <taxon>Trichostrongylus</taxon>
    </lineage>
</organism>
<evidence type="ECO:0000256" key="2">
    <source>
        <dbReference type="ARBA" id="ARBA00005375"/>
    </source>
</evidence>
<dbReference type="GO" id="GO:0003993">
    <property type="term" value="F:acid phosphatase activity"/>
    <property type="evidence" value="ECO:0007669"/>
    <property type="project" value="UniProtKB-EC"/>
</dbReference>
<keyword evidence="9" id="KW-1185">Reference proteome</keyword>